<evidence type="ECO:0000256" key="3">
    <source>
        <dbReference type="ARBA" id="ARBA00022679"/>
    </source>
</evidence>
<dbReference type="Pfam" id="PF04577">
    <property type="entry name" value="Glyco_transf_61"/>
    <property type="match status" value="1"/>
</dbReference>
<evidence type="ECO:0000256" key="4">
    <source>
        <dbReference type="ARBA" id="ARBA00023180"/>
    </source>
</evidence>
<comment type="caution">
    <text evidence="6">The sequence shown here is derived from an EMBL/GenBank/DDBJ whole genome shotgun (WGS) entry which is preliminary data.</text>
</comment>
<feature type="domain" description="Glycosyltransferase 61 catalytic" evidence="5">
    <location>
        <begin position="265"/>
        <end position="372"/>
    </location>
</feature>
<dbReference type="GO" id="GO:0000139">
    <property type="term" value="C:Golgi membrane"/>
    <property type="evidence" value="ECO:0007669"/>
    <property type="project" value="UniProtKB-SubCell"/>
</dbReference>
<dbReference type="EMBL" id="JAWXYG010000009">
    <property type="protein sequence ID" value="KAK4263527.1"/>
    <property type="molecule type" value="Genomic_DNA"/>
</dbReference>
<evidence type="ECO:0000256" key="1">
    <source>
        <dbReference type="ARBA" id="ARBA00004323"/>
    </source>
</evidence>
<evidence type="ECO:0000313" key="7">
    <source>
        <dbReference type="Proteomes" id="UP001293593"/>
    </source>
</evidence>
<proteinExistence type="predicted"/>
<keyword evidence="7" id="KW-1185">Reference proteome</keyword>
<comment type="subcellular location">
    <subcellularLocation>
        <location evidence="1">Golgi apparatus membrane</location>
        <topology evidence="1">Single-pass type II membrane protein</topology>
    </subcellularLocation>
</comment>
<keyword evidence="3" id="KW-0808">Transferase</keyword>
<protein>
    <recommendedName>
        <fullName evidence="5">Glycosyltransferase 61 catalytic domain-containing protein</fullName>
    </recommendedName>
</protein>
<dbReference type="AlphaFoldDB" id="A0AAE1MDP5"/>
<evidence type="ECO:0000256" key="2">
    <source>
        <dbReference type="ARBA" id="ARBA00022676"/>
    </source>
</evidence>
<dbReference type="PANTHER" id="PTHR20961:SF103">
    <property type="entry name" value="PUTATIVE-RELATED"/>
    <property type="match status" value="1"/>
</dbReference>
<dbReference type="InterPro" id="IPR049625">
    <property type="entry name" value="Glyco_transf_61_cat"/>
</dbReference>
<gene>
    <name evidence="6" type="ORF">QN277_028923</name>
</gene>
<dbReference type="InterPro" id="IPR007657">
    <property type="entry name" value="Glycosyltransferase_61"/>
</dbReference>
<dbReference type="PANTHER" id="PTHR20961">
    <property type="entry name" value="GLYCOSYLTRANSFERASE"/>
    <property type="match status" value="1"/>
</dbReference>
<sequence>MVSGQKMKRGCSVTRLTMVGVLLLISILITVQIKLSSSSSSADLSQRWSMPYYSATSTNQPPSPESELVPLKFKRTPLTSTGISCDRTSNRYDLCKISGPTVVDPTTSTFFVMGPSGSIRPKIVEKIKPYPRKFEDFIMAKIKNVTLISGPQSPPCKIHHDVPALVFSVGGYTGNFFHDFTDGFIPFFITVNTIFPDHQDFIIVLSEGPDWWPTKYADLLNMFTKHPIISLENESKTHCFPFAHVGLISHGFMTINRTLLPNLKTYLHFSKTLHEAYAGSHHQNLGMSSKNLISRPRLLFASRKGATGRVILNQRKTIRVMKDLGFDVVVFEPTKNTSLHESYALVNSCHAMIGVHGAALTHSLFLRPGSVLMQIVPIGAEWAAKAFFGNTAKGLKLEYMEYKIKVKESSLVRKYGKDSMILRNPSALQKNGWPIELMDIYLKEQNVKLDLDRFRDFLEEAYKKVYKFMHQDKKGL</sequence>
<keyword evidence="2" id="KW-0328">Glycosyltransferase</keyword>
<accession>A0AAE1MDP5</accession>
<dbReference type="Proteomes" id="UP001293593">
    <property type="component" value="Unassembled WGS sequence"/>
</dbReference>
<evidence type="ECO:0000313" key="6">
    <source>
        <dbReference type="EMBL" id="KAK4263527.1"/>
    </source>
</evidence>
<evidence type="ECO:0000259" key="5">
    <source>
        <dbReference type="Pfam" id="PF04577"/>
    </source>
</evidence>
<organism evidence="6 7">
    <name type="scientific">Acacia crassicarpa</name>
    <name type="common">northern wattle</name>
    <dbReference type="NCBI Taxonomy" id="499986"/>
    <lineage>
        <taxon>Eukaryota</taxon>
        <taxon>Viridiplantae</taxon>
        <taxon>Streptophyta</taxon>
        <taxon>Embryophyta</taxon>
        <taxon>Tracheophyta</taxon>
        <taxon>Spermatophyta</taxon>
        <taxon>Magnoliopsida</taxon>
        <taxon>eudicotyledons</taxon>
        <taxon>Gunneridae</taxon>
        <taxon>Pentapetalae</taxon>
        <taxon>rosids</taxon>
        <taxon>fabids</taxon>
        <taxon>Fabales</taxon>
        <taxon>Fabaceae</taxon>
        <taxon>Caesalpinioideae</taxon>
        <taxon>mimosoid clade</taxon>
        <taxon>Acacieae</taxon>
        <taxon>Acacia</taxon>
    </lineage>
</organism>
<name>A0AAE1MDP5_9FABA</name>
<keyword evidence="4" id="KW-0325">Glycoprotein</keyword>
<reference evidence="6" key="1">
    <citation type="submission" date="2023-10" db="EMBL/GenBank/DDBJ databases">
        <title>Chromosome-level genome of the transformable northern wattle, Acacia crassicarpa.</title>
        <authorList>
            <person name="Massaro I."/>
            <person name="Sinha N.R."/>
            <person name="Poethig S."/>
            <person name="Leichty A.R."/>
        </authorList>
    </citation>
    <scope>NUCLEOTIDE SEQUENCE</scope>
    <source>
        <strain evidence="6">Acra3RX</strain>
        <tissue evidence="6">Leaf</tissue>
    </source>
</reference>
<dbReference type="GO" id="GO:0016763">
    <property type="term" value="F:pentosyltransferase activity"/>
    <property type="evidence" value="ECO:0007669"/>
    <property type="project" value="UniProtKB-ARBA"/>
</dbReference>